<dbReference type="Pfam" id="PF14462">
    <property type="entry name" value="Prok-E2_E"/>
    <property type="match status" value="1"/>
</dbReference>
<accession>A0A1Q2MGG2</accession>
<sequence>MISQILEDDLMRLSCVYNISLDDTERNLYVDNFNLPPGYNTGVIRVLLALPTNYPESPPGVGSSRVFVPSMLRYNNKVPKDFHRDVGPPGWSWWCYESIAWNSSSDDLITFFELLRAHMTKPPTRG</sequence>
<organism evidence="1 2">
    <name type="scientific">Limihaloglobus sulfuriphilus</name>
    <dbReference type="NCBI Taxonomy" id="1851148"/>
    <lineage>
        <taxon>Bacteria</taxon>
        <taxon>Pseudomonadati</taxon>
        <taxon>Planctomycetota</taxon>
        <taxon>Phycisphaerae</taxon>
        <taxon>Sedimentisphaerales</taxon>
        <taxon>Sedimentisphaeraceae</taxon>
        <taxon>Limihaloglobus</taxon>
    </lineage>
</organism>
<dbReference type="InterPro" id="IPR025701">
    <property type="entry name" value="UBQ-conjugat_E2_E"/>
</dbReference>
<proteinExistence type="predicted"/>
<reference evidence="2" key="1">
    <citation type="submission" date="2017-02" db="EMBL/GenBank/DDBJ databases">
        <title>Comparative genomics and description of representatives of a novel lineage of planctomycetes thriving in anoxic sediments.</title>
        <authorList>
            <person name="Spring S."/>
            <person name="Bunk B."/>
            <person name="Sproer C."/>
        </authorList>
    </citation>
    <scope>NUCLEOTIDE SEQUENCE [LARGE SCALE GENOMIC DNA]</scope>
    <source>
        <strain evidence="2">SM-Chi-D1</strain>
    </source>
</reference>
<gene>
    <name evidence="1" type="ORF">SMSP2_01771</name>
</gene>
<dbReference type="KEGG" id="pbas:SMSP2_01771"/>
<evidence type="ECO:0000313" key="2">
    <source>
        <dbReference type="Proteomes" id="UP000188181"/>
    </source>
</evidence>
<keyword evidence="2" id="KW-1185">Reference proteome</keyword>
<dbReference type="EMBL" id="CP019646">
    <property type="protein sequence ID" value="AQQ71397.1"/>
    <property type="molecule type" value="Genomic_DNA"/>
</dbReference>
<dbReference type="Proteomes" id="UP000188181">
    <property type="component" value="Chromosome"/>
</dbReference>
<evidence type="ECO:0000313" key="1">
    <source>
        <dbReference type="EMBL" id="AQQ71397.1"/>
    </source>
</evidence>
<protein>
    <recommendedName>
        <fullName evidence="3">UBC core domain-containing protein</fullName>
    </recommendedName>
</protein>
<dbReference type="InterPro" id="IPR016135">
    <property type="entry name" value="UBQ-conjugating_enzyme/RWD"/>
</dbReference>
<name>A0A1Q2MGG2_9BACT</name>
<dbReference type="SUPFAM" id="SSF54495">
    <property type="entry name" value="UBC-like"/>
    <property type="match status" value="1"/>
</dbReference>
<dbReference type="STRING" id="1851148.SMSP2_01771"/>
<dbReference type="AlphaFoldDB" id="A0A1Q2MGG2"/>
<evidence type="ECO:0008006" key="3">
    <source>
        <dbReference type="Google" id="ProtNLM"/>
    </source>
</evidence>